<evidence type="ECO:0000256" key="4">
    <source>
        <dbReference type="PROSITE-ProRule" id="PRU00288"/>
    </source>
</evidence>
<evidence type="ECO:0000256" key="5">
    <source>
        <dbReference type="SAM" id="MobiDB-lite"/>
    </source>
</evidence>
<sequence length="646" mass="70809">MGPLGKTFLNSHLPEAEAGTRKAAMRRASDPERESLHRSSRLTEWISMARQVKEDEKNEKIIRGLLKLPANRRCINCNSLGPQYVCINFWTFICVYCSGIHREFSHRVKSISMAKFTSQEVSALQEGGNERAKEIYFKEWDPQHHSLPDNSNIDRLKEFIKNVYVDRRYTGERSFDRPQMFKGNTEDSYDKRKVDSFRDNGSPLFDDIDGRHYGEQPGSASLANDNKRSLARFDIIDEKGRDNKPGYRCQDQKVVDQQFPGGPKIEERLPSHQPVSNSPKIKPVEVINIIPPAPIGQPKKSSGFEFLHSSAQVQRTASLTSRGSNVVISAEPKLVNSGNLIDFDADPIVPVARALEQYVPQQTASVPADSGGWASFDDSSALKVTQVASAVSTPDSLLSQLLVSQTASAANAPRISITRAGSSPNQSNAGHWPTMHQHQPFVFQGPSVQTSKQPFSAPIFGAPNNQLKSNLHGVSVLTSQSSQVVNKSLHETTAGVSTQPPATEAKPTGRKELPADLFTTVYPSASAPYLGYQTPQHLMGYGTHYPTAVFPNLASLHGVLPYGDGHSTMWHSTSNVSMQQWLPPQQISMLAVHRPHMVQQGGSPLPQPPPGLPVMHQGTGGFSTQGAAYRSGTPNAVAPPSRNPFG</sequence>
<dbReference type="FunFam" id="1.10.220.150:FF:000005">
    <property type="entry name" value="Arf-GAP domain and FG repeat-containing protein 1"/>
    <property type="match status" value="1"/>
</dbReference>
<dbReference type="Pfam" id="PF01412">
    <property type="entry name" value="ArfGap"/>
    <property type="match status" value="1"/>
</dbReference>
<evidence type="ECO:0000259" key="6">
    <source>
        <dbReference type="PROSITE" id="PS50115"/>
    </source>
</evidence>
<dbReference type="InterPro" id="IPR038508">
    <property type="entry name" value="ArfGAP_dom_sf"/>
</dbReference>
<keyword evidence="8" id="KW-1185">Reference proteome</keyword>
<dbReference type="EMBL" id="CP097510">
    <property type="protein sequence ID" value="URE27483.1"/>
    <property type="molecule type" value="Genomic_DNA"/>
</dbReference>
<dbReference type="Proteomes" id="UP001055439">
    <property type="component" value="Chromosome 8"/>
</dbReference>
<dbReference type="SUPFAM" id="SSF57863">
    <property type="entry name" value="ArfGap/RecO-like zinc finger"/>
    <property type="match status" value="1"/>
</dbReference>
<dbReference type="OrthoDB" id="6036at2759"/>
<accession>A0A9E7HCT8</accession>
<dbReference type="InterPro" id="IPR037278">
    <property type="entry name" value="ARFGAP/RecO"/>
</dbReference>
<evidence type="ECO:0000313" key="7">
    <source>
        <dbReference type="EMBL" id="URE27483.1"/>
    </source>
</evidence>
<dbReference type="GO" id="GO:0008270">
    <property type="term" value="F:zinc ion binding"/>
    <property type="evidence" value="ECO:0007669"/>
    <property type="project" value="UniProtKB-KW"/>
</dbReference>
<feature type="region of interest" description="Disordered" evidence="5">
    <location>
        <begin position="176"/>
        <end position="223"/>
    </location>
</feature>
<proteinExistence type="predicted"/>
<dbReference type="InterPro" id="IPR044820">
    <property type="entry name" value="AGD14-like"/>
</dbReference>
<feature type="region of interest" description="Disordered" evidence="5">
    <location>
        <begin position="491"/>
        <end position="510"/>
    </location>
</feature>
<gene>
    <name evidence="7" type="ORF">MUK42_17325</name>
</gene>
<dbReference type="SMART" id="SM00105">
    <property type="entry name" value="ArfGap"/>
    <property type="match status" value="1"/>
</dbReference>
<protein>
    <submittedName>
        <fullName evidence="7">ArfGap</fullName>
    </submittedName>
</protein>
<dbReference type="GO" id="GO:0005096">
    <property type="term" value="F:GTPase activator activity"/>
    <property type="evidence" value="ECO:0007669"/>
    <property type="project" value="InterPro"/>
</dbReference>
<evidence type="ECO:0000256" key="1">
    <source>
        <dbReference type="ARBA" id="ARBA00022723"/>
    </source>
</evidence>
<organism evidence="7 8">
    <name type="scientific">Musa troglodytarum</name>
    <name type="common">fe'i banana</name>
    <dbReference type="NCBI Taxonomy" id="320322"/>
    <lineage>
        <taxon>Eukaryota</taxon>
        <taxon>Viridiplantae</taxon>
        <taxon>Streptophyta</taxon>
        <taxon>Embryophyta</taxon>
        <taxon>Tracheophyta</taxon>
        <taxon>Spermatophyta</taxon>
        <taxon>Magnoliopsida</taxon>
        <taxon>Liliopsida</taxon>
        <taxon>Zingiberales</taxon>
        <taxon>Musaceae</taxon>
        <taxon>Musa</taxon>
    </lineage>
</organism>
<dbReference type="CDD" id="cd08838">
    <property type="entry name" value="ArfGap_AGFG"/>
    <property type="match status" value="1"/>
</dbReference>
<keyword evidence="1" id="KW-0479">Metal-binding</keyword>
<keyword evidence="3" id="KW-0862">Zinc</keyword>
<dbReference type="AlphaFoldDB" id="A0A9E7HCT8"/>
<feature type="compositionally biased region" description="Basic and acidic residues" evidence="5">
    <location>
        <begin position="184"/>
        <end position="198"/>
    </location>
</feature>
<dbReference type="Gene3D" id="1.10.220.150">
    <property type="entry name" value="Arf GTPase activating protein"/>
    <property type="match status" value="1"/>
</dbReference>
<feature type="region of interest" description="Disordered" evidence="5">
    <location>
        <begin position="619"/>
        <end position="646"/>
    </location>
</feature>
<evidence type="ECO:0000256" key="2">
    <source>
        <dbReference type="ARBA" id="ARBA00022771"/>
    </source>
</evidence>
<name>A0A9E7HCT8_9LILI</name>
<keyword evidence="2 4" id="KW-0863">Zinc-finger</keyword>
<dbReference type="PROSITE" id="PS50115">
    <property type="entry name" value="ARFGAP"/>
    <property type="match status" value="1"/>
</dbReference>
<dbReference type="PANTHER" id="PTHR46085">
    <property type="entry name" value="ARFGAP/RECO-RELATED"/>
    <property type="match status" value="1"/>
</dbReference>
<dbReference type="PANTHER" id="PTHR46085:SF3">
    <property type="entry name" value="ARF GTPASE ACTIVATING PROTEIN"/>
    <property type="match status" value="1"/>
</dbReference>
<evidence type="ECO:0000313" key="8">
    <source>
        <dbReference type="Proteomes" id="UP001055439"/>
    </source>
</evidence>
<dbReference type="InterPro" id="IPR001164">
    <property type="entry name" value="ArfGAP_dom"/>
</dbReference>
<dbReference type="PRINTS" id="PR00405">
    <property type="entry name" value="REVINTRACTNG"/>
</dbReference>
<evidence type="ECO:0000256" key="3">
    <source>
        <dbReference type="ARBA" id="ARBA00022833"/>
    </source>
</evidence>
<feature type="domain" description="Arf-GAP" evidence="6">
    <location>
        <begin position="59"/>
        <end position="177"/>
    </location>
</feature>
<reference evidence="7" key="1">
    <citation type="submission" date="2022-05" db="EMBL/GenBank/DDBJ databases">
        <title>The Musa troglodytarum L. genome provides insights into the mechanism of non-climacteric behaviour and enrichment of carotenoids.</title>
        <authorList>
            <person name="Wang J."/>
        </authorList>
    </citation>
    <scope>NUCLEOTIDE SEQUENCE</scope>
    <source>
        <tissue evidence="7">Leaf</tissue>
    </source>
</reference>